<evidence type="ECO:0000313" key="1">
    <source>
        <dbReference type="EMBL" id="HHO73499.1"/>
    </source>
</evidence>
<name>A0A7C5T0E0_9AQUI</name>
<dbReference type="AlphaFoldDB" id="A0A7C5T0E0"/>
<sequence length="142" mass="16637">MEKVYSIEERVVLIVEEFLDNVKEKEPFVYYLEDYRFRLRAKLVELLATPAFDSALEGVLKCIEARINKLDLENEKELRRVLEAVEKTNELLKEFLEGDKVKDKSVLSKVSGRLGTIAEELRLEVNRRFGGLFNRIKKLFGR</sequence>
<dbReference type="EMBL" id="DSAC01000032">
    <property type="protein sequence ID" value="HHO73499.1"/>
    <property type="molecule type" value="Genomic_DNA"/>
</dbReference>
<reference evidence="1" key="1">
    <citation type="journal article" date="2020" name="mSystems">
        <title>Genome- and Community-Level Interaction Insights into Carbon Utilization and Element Cycling Functions of Hydrothermarchaeota in Hydrothermal Sediment.</title>
        <authorList>
            <person name="Zhou Z."/>
            <person name="Liu Y."/>
            <person name="Xu W."/>
            <person name="Pan J."/>
            <person name="Luo Z.H."/>
            <person name="Li M."/>
        </authorList>
    </citation>
    <scope>NUCLEOTIDE SEQUENCE [LARGE SCALE GENOMIC DNA]</scope>
    <source>
        <strain evidence="1">SpSt-114</strain>
    </source>
</reference>
<organism evidence="1">
    <name type="scientific">Thermocrinis ruber</name>
    <dbReference type="NCBI Taxonomy" id="75906"/>
    <lineage>
        <taxon>Bacteria</taxon>
        <taxon>Pseudomonadati</taxon>
        <taxon>Aquificota</taxon>
        <taxon>Aquificia</taxon>
        <taxon>Aquificales</taxon>
        <taxon>Aquificaceae</taxon>
        <taxon>Thermocrinis</taxon>
    </lineage>
</organism>
<gene>
    <name evidence="1" type="ORF">ENN04_02550</name>
</gene>
<proteinExistence type="predicted"/>
<comment type="caution">
    <text evidence="1">The sequence shown here is derived from an EMBL/GenBank/DDBJ whole genome shotgun (WGS) entry which is preliminary data.</text>
</comment>
<accession>A0A7C5T0E0</accession>
<protein>
    <submittedName>
        <fullName evidence="1">Uncharacterized protein</fullName>
    </submittedName>
</protein>